<dbReference type="Pfam" id="PF00892">
    <property type="entry name" value="EamA"/>
    <property type="match status" value="2"/>
</dbReference>
<comment type="caution">
    <text evidence="3">The sequence shown here is derived from an EMBL/GenBank/DDBJ whole genome shotgun (WGS) entry which is preliminary data.</text>
</comment>
<feature type="transmembrane region" description="Helical" evidence="1">
    <location>
        <begin position="182"/>
        <end position="203"/>
    </location>
</feature>
<evidence type="ECO:0000313" key="4">
    <source>
        <dbReference type="Proteomes" id="UP000238730"/>
    </source>
</evidence>
<gene>
    <name evidence="3" type="ORF">BTO08_07775</name>
</gene>
<feature type="domain" description="EamA" evidence="2">
    <location>
        <begin position="16"/>
        <end position="142"/>
    </location>
</feature>
<proteinExistence type="predicted"/>
<evidence type="ECO:0000256" key="1">
    <source>
        <dbReference type="SAM" id="Phobius"/>
    </source>
</evidence>
<feature type="transmembrane region" description="Helical" evidence="1">
    <location>
        <begin position="209"/>
        <end position="228"/>
    </location>
</feature>
<feature type="transmembrane region" description="Helical" evidence="1">
    <location>
        <begin position="12"/>
        <end position="32"/>
    </location>
</feature>
<evidence type="ECO:0000313" key="3">
    <source>
        <dbReference type="EMBL" id="PQJ67312.1"/>
    </source>
</evidence>
<dbReference type="GO" id="GO:0016020">
    <property type="term" value="C:membrane"/>
    <property type="evidence" value="ECO:0007669"/>
    <property type="project" value="InterPro"/>
</dbReference>
<dbReference type="Proteomes" id="UP000238730">
    <property type="component" value="Unassembled WGS sequence"/>
</dbReference>
<keyword evidence="1" id="KW-0812">Transmembrane</keyword>
<feature type="transmembrane region" description="Helical" evidence="1">
    <location>
        <begin position="97"/>
        <end position="119"/>
    </location>
</feature>
<accession>A0A2S7VYY7</accession>
<dbReference type="SUPFAM" id="SSF103481">
    <property type="entry name" value="Multidrug resistance efflux transporter EmrE"/>
    <property type="match status" value="2"/>
</dbReference>
<dbReference type="InterPro" id="IPR037185">
    <property type="entry name" value="EmrE-like"/>
</dbReference>
<protein>
    <submittedName>
        <fullName evidence="3">EamA family transporter</fullName>
    </submittedName>
</protein>
<keyword evidence="1" id="KW-0472">Membrane</keyword>
<dbReference type="InterPro" id="IPR000620">
    <property type="entry name" value="EamA_dom"/>
</dbReference>
<dbReference type="AlphaFoldDB" id="A0A2S7VYY7"/>
<name>A0A2S7VYY7_PHOAN</name>
<feature type="transmembrane region" description="Helical" evidence="1">
    <location>
        <begin position="126"/>
        <end position="145"/>
    </location>
</feature>
<dbReference type="RefSeq" id="WP_105060538.1">
    <property type="nucleotide sequence ID" value="NZ_MSCJ01000001.1"/>
</dbReference>
<feature type="transmembrane region" description="Helical" evidence="1">
    <location>
        <begin position="240"/>
        <end position="258"/>
    </location>
</feature>
<evidence type="ECO:0000259" key="2">
    <source>
        <dbReference type="Pfam" id="PF00892"/>
    </source>
</evidence>
<dbReference type="OrthoDB" id="5192439at2"/>
<dbReference type="PANTHER" id="PTHR22911">
    <property type="entry name" value="ACYL-MALONYL CONDENSING ENZYME-RELATED"/>
    <property type="match status" value="1"/>
</dbReference>
<dbReference type="EMBL" id="MSCJ01000001">
    <property type="protein sequence ID" value="PQJ67312.1"/>
    <property type="molecule type" value="Genomic_DNA"/>
</dbReference>
<feature type="transmembrane region" description="Helical" evidence="1">
    <location>
        <begin position="38"/>
        <end position="58"/>
    </location>
</feature>
<feature type="transmembrane region" description="Helical" evidence="1">
    <location>
        <begin position="151"/>
        <end position="170"/>
    </location>
</feature>
<sequence>MLDALKEQQRGRLITVFGVMVLSFDTLLVRLIDSNEWTLIFWRGFLPAAMLFIVQWFSDKKLITQHLLRPSLLTLITAGLFSASTICFVLSLNNTQVASTLVITNTAPLFTAVIGFFFLKEKLDKATIFAIIIAVGGIGLVFGYHPTIDELRGDSLALVSAIAIAVYLVALRKTEGQLGSIYIILAGVFTSIISLSVGAKPFALDMQHAIYMFLLGGVVIPLSFYLIAHGPRYLPAAETSLILLLEVLFGPLLVWLIIGETPTANVLAGSAVVVLTLSCLFAWQWRKQLKTQSH</sequence>
<keyword evidence="1" id="KW-1133">Transmembrane helix</keyword>
<dbReference type="Gene3D" id="1.10.3730.20">
    <property type="match status" value="1"/>
</dbReference>
<feature type="domain" description="EamA" evidence="2">
    <location>
        <begin position="152"/>
        <end position="279"/>
    </location>
</feature>
<reference evidence="3 4" key="1">
    <citation type="submission" date="2016-12" db="EMBL/GenBank/DDBJ databases">
        <title>Diversity of luminous bacteria.</title>
        <authorList>
            <person name="Yoshizawa S."/>
            <person name="Kogure K."/>
        </authorList>
    </citation>
    <scope>NUCLEOTIDE SEQUENCE [LARGE SCALE GENOMIC DNA]</scope>
    <source>
        <strain evidence="3 4">LC1-200</strain>
    </source>
</reference>
<feature type="transmembrane region" description="Helical" evidence="1">
    <location>
        <begin position="70"/>
        <end position="91"/>
    </location>
</feature>
<organism evidence="3 4">
    <name type="scientific">Photobacterium angustum</name>
    <dbReference type="NCBI Taxonomy" id="661"/>
    <lineage>
        <taxon>Bacteria</taxon>
        <taxon>Pseudomonadati</taxon>
        <taxon>Pseudomonadota</taxon>
        <taxon>Gammaproteobacteria</taxon>
        <taxon>Vibrionales</taxon>
        <taxon>Vibrionaceae</taxon>
        <taxon>Photobacterium</taxon>
    </lineage>
</organism>
<feature type="transmembrane region" description="Helical" evidence="1">
    <location>
        <begin position="264"/>
        <end position="283"/>
    </location>
</feature>